<accession>X0USL9</accession>
<feature type="non-terminal residue" evidence="1">
    <location>
        <position position="1"/>
    </location>
</feature>
<sequence length="76" mass="8702">EATDWQIVEEKKTLSDKIGGYEVARFVYVKDVKEAIKNIKEDIDKECNANTPEAHIMINAVRVNSIIDKRVGERLI</sequence>
<gene>
    <name evidence="1" type="ORF">S01H1_41882</name>
</gene>
<dbReference type="EMBL" id="BARS01026584">
    <property type="protein sequence ID" value="GAG02227.1"/>
    <property type="molecule type" value="Genomic_DNA"/>
</dbReference>
<organism evidence="1">
    <name type="scientific">marine sediment metagenome</name>
    <dbReference type="NCBI Taxonomy" id="412755"/>
    <lineage>
        <taxon>unclassified sequences</taxon>
        <taxon>metagenomes</taxon>
        <taxon>ecological metagenomes</taxon>
    </lineage>
</organism>
<comment type="caution">
    <text evidence="1">The sequence shown here is derived from an EMBL/GenBank/DDBJ whole genome shotgun (WGS) entry which is preliminary data.</text>
</comment>
<evidence type="ECO:0000313" key="1">
    <source>
        <dbReference type="EMBL" id="GAG02227.1"/>
    </source>
</evidence>
<name>X0USL9_9ZZZZ</name>
<dbReference type="AlphaFoldDB" id="X0USL9"/>
<protein>
    <submittedName>
        <fullName evidence="1">Uncharacterized protein</fullName>
    </submittedName>
</protein>
<proteinExistence type="predicted"/>
<reference evidence="1" key="1">
    <citation type="journal article" date="2014" name="Front. Microbiol.">
        <title>High frequency of phylogenetically diverse reductive dehalogenase-homologous genes in deep subseafloor sedimentary metagenomes.</title>
        <authorList>
            <person name="Kawai M."/>
            <person name="Futagami T."/>
            <person name="Toyoda A."/>
            <person name="Takaki Y."/>
            <person name="Nishi S."/>
            <person name="Hori S."/>
            <person name="Arai W."/>
            <person name="Tsubouchi T."/>
            <person name="Morono Y."/>
            <person name="Uchiyama I."/>
            <person name="Ito T."/>
            <person name="Fujiyama A."/>
            <person name="Inagaki F."/>
            <person name="Takami H."/>
        </authorList>
    </citation>
    <scope>NUCLEOTIDE SEQUENCE</scope>
    <source>
        <strain evidence="1">Expedition CK06-06</strain>
    </source>
</reference>